<dbReference type="GO" id="GO:0043197">
    <property type="term" value="C:dendritic spine"/>
    <property type="evidence" value="ECO:0007669"/>
    <property type="project" value="UniProtKB-SubCell"/>
</dbReference>
<feature type="region of interest" description="Disordered" evidence="10">
    <location>
        <begin position="256"/>
        <end position="375"/>
    </location>
</feature>
<feature type="compositionally biased region" description="Polar residues" evidence="10">
    <location>
        <begin position="508"/>
        <end position="524"/>
    </location>
</feature>
<feature type="compositionally biased region" description="Basic and acidic residues" evidence="10">
    <location>
        <begin position="320"/>
        <end position="345"/>
    </location>
</feature>
<evidence type="ECO:0000256" key="4">
    <source>
        <dbReference type="ARBA" id="ARBA00005756"/>
    </source>
</evidence>
<comment type="caution">
    <text evidence="11">The sequence shown here is derived from an EMBL/GenBank/DDBJ whole genome shotgun (WGS) entry which is preliminary data.</text>
</comment>
<sequence>LQDRRKLQEEITQKRLKVEEEKMKHQHLKKKVLRDKWLLDGLSSLTPKEQEEMQKQNREDQERTHELERDIFRLEKEIEALEREETEVSAKEEAILKKLKSVEKTTEDIIKSVKTENAGAEKEGADYIYASIPDLPKHFRPSVLRSAAPAATDDEERRKALFAMEIKVEKDLKTGENTVLSTIPLPSKEFKETGIKVYDDGRKSVYAMSSNGSTTQNGMDELAPVEVEDLLRQATEKNSQSPTEYHEPVFANKFCRPATPLKDKLVPGPKLEDTHRREMNGFSNHQTDLSSKPQQHKQNGLEHPKVIQPKSPPPGLSHSGKSEHAHPDNRVLHNEERKAAREEFRPYANTGERQSETRGLSHHHLNEKCPAPPEEEDVQCSVVQAVPCYVDDSEPVTMIFMGYQRIDDDDAEADQELSRYDGVIRAELVVIDDDDEDDSKSEKPAYHPVGHYSQVYQPPSRKSTEVPQTNPVSSLGVSLNKAPHKNSISLQEQEERLSSSTHCAYLQGQVSGDGTEDPSLTGNR</sequence>
<reference evidence="11 12" key="1">
    <citation type="submission" date="2019-09" db="EMBL/GenBank/DDBJ databases">
        <title>Bird 10,000 Genomes (B10K) Project - Family phase.</title>
        <authorList>
            <person name="Zhang G."/>
        </authorList>
    </citation>
    <scope>NUCLEOTIDE SEQUENCE [LARGE SCALE GENOMIC DNA]</scope>
    <source>
        <strain evidence="11">B10K-DU-002-35</strain>
        <tissue evidence="11">Muscle</tissue>
    </source>
</reference>
<dbReference type="AlphaFoldDB" id="A0A7L1N4A8"/>
<evidence type="ECO:0000256" key="9">
    <source>
        <dbReference type="ARBA" id="ARBA00040857"/>
    </source>
</evidence>
<dbReference type="EMBL" id="VXBP01002053">
    <property type="protein sequence ID" value="NXN93683.1"/>
    <property type="molecule type" value="Genomic_DNA"/>
</dbReference>
<evidence type="ECO:0000256" key="6">
    <source>
        <dbReference type="ARBA" id="ARBA00023018"/>
    </source>
</evidence>
<evidence type="ECO:0000256" key="1">
    <source>
        <dbReference type="ARBA" id="ARBA00004279"/>
    </source>
</evidence>
<proteinExistence type="inferred from homology"/>
<dbReference type="InterPro" id="IPR004965">
    <property type="entry name" value="Paralemmin"/>
</dbReference>
<dbReference type="PANTHER" id="PTHR46881">
    <property type="entry name" value="PALMDELPHIN"/>
    <property type="match status" value="1"/>
</dbReference>
<feature type="non-terminal residue" evidence="11">
    <location>
        <position position="524"/>
    </location>
</feature>
<dbReference type="GO" id="GO:0008360">
    <property type="term" value="P:regulation of cell shape"/>
    <property type="evidence" value="ECO:0007669"/>
    <property type="project" value="InterPro"/>
</dbReference>
<evidence type="ECO:0000313" key="12">
    <source>
        <dbReference type="Proteomes" id="UP000565785"/>
    </source>
</evidence>
<name>A0A7L1N4A8_RHICY</name>
<keyword evidence="6" id="KW-0770">Synapse</keyword>
<feature type="region of interest" description="Disordered" evidence="10">
    <location>
        <begin position="44"/>
        <end position="68"/>
    </location>
</feature>
<comment type="similarity">
    <text evidence="4">Belongs to the paralemmin family.</text>
</comment>
<feature type="compositionally biased region" description="Basic and acidic residues" evidence="10">
    <location>
        <begin position="48"/>
        <end position="68"/>
    </location>
</feature>
<feature type="region of interest" description="Disordered" evidence="10">
    <location>
        <begin position="431"/>
        <end position="524"/>
    </location>
</feature>
<dbReference type="Proteomes" id="UP000565785">
    <property type="component" value="Unassembled WGS sequence"/>
</dbReference>
<evidence type="ECO:0000313" key="11">
    <source>
        <dbReference type="EMBL" id="NXN93683.1"/>
    </source>
</evidence>
<dbReference type="PANTHER" id="PTHR46881:SF1">
    <property type="entry name" value="PALMDELPHIN"/>
    <property type="match status" value="1"/>
</dbReference>
<evidence type="ECO:0000256" key="7">
    <source>
        <dbReference type="ARBA" id="ARBA00023054"/>
    </source>
</evidence>
<protein>
    <recommendedName>
        <fullName evidence="9">Palmdelphin</fullName>
    </recommendedName>
</protein>
<evidence type="ECO:0000256" key="2">
    <source>
        <dbReference type="ARBA" id="ARBA00004496"/>
    </source>
</evidence>
<feature type="non-terminal residue" evidence="11">
    <location>
        <position position="1"/>
    </location>
</feature>
<evidence type="ECO:0000256" key="3">
    <source>
        <dbReference type="ARBA" id="ARBA00004552"/>
    </source>
</evidence>
<feature type="compositionally biased region" description="Polar residues" evidence="10">
    <location>
        <begin position="454"/>
        <end position="477"/>
    </location>
</feature>
<feature type="compositionally biased region" description="Polar residues" evidence="10">
    <location>
        <begin position="281"/>
        <end position="298"/>
    </location>
</feature>
<keyword evidence="5" id="KW-0963">Cytoplasm</keyword>
<feature type="compositionally biased region" description="Basic and acidic residues" evidence="10">
    <location>
        <begin position="261"/>
        <end position="279"/>
    </location>
</feature>
<evidence type="ECO:0000256" key="8">
    <source>
        <dbReference type="ARBA" id="ARBA00023273"/>
    </source>
</evidence>
<keyword evidence="7" id="KW-0175">Coiled coil</keyword>
<gene>
    <name evidence="11" type="primary">Palmd</name>
    <name evidence="11" type="ORF">RHICYA_R11605</name>
</gene>
<organism evidence="11 12">
    <name type="scientific">Rhinopomastus cyanomelas</name>
    <name type="common">Common scimitarbill</name>
    <dbReference type="NCBI Taxonomy" id="113115"/>
    <lineage>
        <taxon>Eukaryota</taxon>
        <taxon>Metazoa</taxon>
        <taxon>Chordata</taxon>
        <taxon>Craniata</taxon>
        <taxon>Vertebrata</taxon>
        <taxon>Euteleostomi</taxon>
        <taxon>Archelosauria</taxon>
        <taxon>Archosauria</taxon>
        <taxon>Dinosauria</taxon>
        <taxon>Saurischia</taxon>
        <taxon>Theropoda</taxon>
        <taxon>Coelurosauria</taxon>
        <taxon>Aves</taxon>
        <taxon>Neognathae</taxon>
        <taxon>Neoaves</taxon>
        <taxon>Telluraves</taxon>
        <taxon>Coraciimorphae</taxon>
        <taxon>Bucerotiformes</taxon>
        <taxon>Rhinopomastidae</taxon>
        <taxon>Rhinopomastus</taxon>
    </lineage>
</organism>
<keyword evidence="8" id="KW-0966">Cell projection</keyword>
<dbReference type="OrthoDB" id="9937247at2759"/>
<dbReference type="GO" id="GO:0005737">
    <property type="term" value="C:cytoplasm"/>
    <property type="evidence" value="ECO:0007669"/>
    <property type="project" value="UniProtKB-SubCell"/>
</dbReference>
<accession>A0A7L1N4A8</accession>
<keyword evidence="12" id="KW-1185">Reference proteome</keyword>
<dbReference type="GO" id="GO:0016020">
    <property type="term" value="C:membrane"/>
    <property type="evidence" value="ECO:0007669"/>
    <property type="project" value="InterPro"/>
</dbReference>
<comment type="subcellular location">
    <subcellularLocation>
        <location evidence="1">Cell projection</location>
        <location evidence="1">Dendrite</location>
    </subcellularLocation>
    <subcellularLocation>
        <location evidence="3">Cell projection</location>
        <location evidence="3">Dendritic spine</location>
    </subcellularLocation>
    <subcellularLocation>
        <location evidence="2">Cytoplasm</location>
    </subcellularLocation>
</comment>
<evidence type="ECO:0000256" key="5">
    <source>
        <dbReference type="ARBA" id="ARBA00022490"/>
    </source>
</evidence>
<evidence type="ECO:0000256" key="10">
    <source>
        <dbReference type="SAM" id="MobiDB-lite"/>
    </source>
</evidence>
<dbReference type="Pfam" id="PF03285">
    <property type="entry name" value="Paralemmin"/>
    <property type="match status" value="2"/>
</dbReference>